<dbReference type="EMBL" id="BLJN01000003">
    <property type="protein sequence ID" value="GFE81604.1"/>
    <property type="molecule type" value="Genomic_DNA"/>
</dbReference>
<evidence type="ECO:0000256" key="1">
    <source>
        <dbReference type="ARBA" id="ARBA00022737"/>
    </source>
</evidence>
<dbReference type="Proteomes" id="UP000445000">
    <property type="component" value="Unassembled WGS sequence"/>
</dbReference>
<dbReference type="Gene3D" id="1.25.40.10">
    <property type="entry name" value="Tetratricopeptide repeat domain"/>
    <property type="match status" value="2"/>
</dbReference>
<evidence type="ECO:0000313" key="4">
    <source>
        <dbReference type="EMBL" id="GFE81604.1"/>
    </source>
</evidence>
<name>A0A829YE74_9GAMM</name>
<dbReference type="PROSITE" id="PS50005">
    <property type="entry name" value="TPR"/>
    <property type="match status" value="1"/>
</dbReference>
<protein>
    <recommendedName>
        <fullName evidence="6">Tetratricopeptide repeat protein</fullName>
    </recommendedName>
</protein>
<dbReference type="PROSITE" id="PS51257">
    <property type="entry name" value="PROKAR_LIPOPROTEIN"/>
    <property type="match status" value="1"/>
</dbReference>
<dbReference type="InterPro" id="IPR011990">
    <property type="entry name" value="TPR-like_helical_dom_sf"/>
</dbReference>
<comment type="caution">
    <text evidence="4">The sequence shown here is derived from an EMBL/GenBank/DDBJ whole genome shotgun (WGS) entry which is preliminary data.</text>
</comment>
<organism evidence="4 5">
    <name type="scientific">Steroidobacter agaridevorans</name>
    <dbReference type="NCBI Taxonomy" id="2695856"/>
    <lineage>
        <taxon>Bacteria</taxon>
        <taxon>Pseudomonadati</taxon>
        <taxon>Pseudomonadota</taxon>
        <taxon>Gammaproteobacteria</taxon>
        <taxon>Steroidobacterales</taxon>
        <taxon>Steroidobacteraceae</taxon>
        <taxon>Steroidobacter</taxon>
    </lineage>
</organism>
<dbReference type="PANTHER" id="PTHR44943:SF8">
    <property type="entry name" value="TPR REPEAT-CONTAINING PROTEIN MJ0263"/>
    <property type="match status" value="1"/>
</dbReference>
<evidence type="ECO:0000313" key="5">
    <source>
        <dbReference type="Proteomes" id="UP000445000"/>
    </source>
</evidence>
<dbReference type="PANTHER" id="PTHR44943">
    <property type="entry name" value="CELLULOSE SYNTHASE OPERON PROTEIN C"/>
    <property type="match status" value="1"/>
</dbReference>
<feature type="repeat" description="TPR" evidence="3">
    <location>
        <begin position="132"/>
        <end position="165"/>
    </location>
</feature>
<dbReference type="Pfam" id="PF13432">
    <property type="entry name" value="TPR_16"/>
    <property type="match status" value="1"/>
</dbReference>
<dbReference type="RefSeq" id="WP_161813226.1">
    <property type="nucleotide sequence ID" value="NZ_BLJN01000003.1"/>
</dbReference>
<proteinExistence type="predicted"/>
<keyword evidence="2 3" id="KW-0802">TPR repeat</keyword>
<dbReference type="SUPFAM" id="SSF48452">
    <property type="entry name" value="TPR-like"/>
    <property type="match status" value="1"/>
</dbReference>
<dbReference type="SMART" id="SM00028">
    <property type="entry name" value="TPR"/>
    <property type="match status" value="4"/>
</dbReference>
<dbReference type="PROSITE" id="PS50293">
    <property type="entry name" value="TPR_REGION"/>
    <property type="match status" value="1"/>
</dbReference>
<sequence length="228" mass="24280">MCRRCLDSAHSEARGWRGLIVASLLGLLLSGCGSAPTDSDAQQEKAAAEAAAGVPVEPVLPPEAVQQFERAVQAMSSGDLASAEQGFRALATAYPSYSGPLLNLGILHAKAGKLDEAEKAIRDAIARNGNNAAAFNQLGIVQRKQGKFKEANDAYTRAVQIDPNYALAWLNLGVLCDLYLQEPQRALEAYERYLSTASSPDAKVNGWVTELKKRIGADPRSAQTGEAP</sequence>
<keyword evidence="1" id="KW-0677">Repeat</keyword>
<evidence type="ECO:0000256" key="3">
    <source>
        <dbReference type="PROSITE-ProRule" id="PRU00339"/>
    </source>
</evidence>
<keyword evidence="5" id="KW-1185">Reference proteome</keyword>
<gene>
    <name evidence="4" type="ORF">GCM10011487_36040</name>
</gene>
<evidence type="ECO:0008006" key="6">
    <source>
        <dbReference type="Google" id="ProtNLM"/>
    </source>
</evidence>
<dbReference type="InterPro" id="IPR051685">
    <property type="entry name" value="Ycf3/AcsC/BcsC/TPR_MFPF"/>
</dbReference>
<evidence type="ECO:0000256" key="2">
    <source>
        <dbReference type="ARBA" id="ARBA00022803"/>
    </source>
</evidence>
<accession>A0A829YE74</accession>
<dbReference type="InterPro" id="IPR019734">
    <property type="entry name" value="TPR_rpt"/>
</dbReference>
<reference evidence="5" key="1">
    <citation type="submission" date="2020-01" db="EMBL/GenBank/DDBJ databases">
        <title>'Steroidobacter agaridevorans' sp. nov., agar-degrading bacteria isolated from rhizosphere soils.</title>
        <authorList>
            <person name="Ikenaga M."/>
            <person name="Kataoka M."/>
            <person name="Murouchi A."/>
            <person name="Katsuragi S."/>
            <person name="Sakai M."/>
        </authorList>
    </citation>
    <scope>NUCLEOTIDE SEQUENCE [LARGE SCALE GENOMIC DNA]</scope>
    <source>
        <strain evidence="5">YU21-B</strain>
    </source>
</reference>
<dbReference type="AlphaFoldDB" id="A0A829YE74"/>